<feature type="transmembrane region" description="Helical" evidence="1">
    <location>
        <begin position="121"/>
        <end position="140"/>
    </location>
</feature>
<feature type="transmembrane region" description="Helical" evidence="1">
    <location>
        <begin position="97"/>
        <end position="115"/>
    </location>
</feature>
<feature type="transmembrane region" description="Helical" evidence="1">
    <location>
        <begin position="177"/>
        <end position="195"/>
    </location>
</feature>
<comment type="caution">
    <text evidence="2">The sequence shown here is derived from an EMBL/GenBank/DDBJ whole genome shotgun (WGS) entry which is preliminary data.</text>
</comment>
<dbReference type="InterPro" id="IPR007294">
    <property type="entry name" value="DUF401"/>
</dbReference>
<evidence type="ECO:0000256" key="1">
    <source>
        <dbReference type="SAM" id="Phobius"/>
    </source>
</evidence>
<keyword evidence="1" id="KW-0472">Membrane</keyword>
<feature type="transmembrane region" description="Helical" evidence="1">
    <location>
        <begin position="282"/>
        <end position="299"/>
    </location>
</feature>
<accession>A0A7C1BDJ9</accession>
<dbReference type="PANTHER" id="PTHR39556:SF1">
    <property type="entry name" value="PROTEIN, PUTATIVE-RELATED"/>
    <property type="match status" value="1"/>
</dbReference>
<sequence>GLLTIKILLAIYFVLILGRALEETGFSDRLLRSMEGVIPDRRVSLVIPALVFGLFPVPAGAMLSAPMAEKIGNDMGISAEHKFFFNYWFRHVWEFSWPLYAGVILGSGILGIPIGSFSLKMMPLVGFTLLVGLVMLFLLLRGDFGGKKSGGRIFDFLWALWPVYLIVFLVLIVKLHFLLSLLVAVVAIFTAGKVRLRRILGVLREALEFRTFLLIISIMIFKRVLEISGAVEELPAAFLSYNIPPLLPVLVVPFIVGLLTGITNAGVGVTFPVFLTFLRADFGLVAVAYTAIMSGVFLSPVHLCLVVTREYFGAEPGKIYRLIIPPVILILLFSVLLNFIY</sequence>
<feature type="transmembrane region" description="Helical" evidence="1">
    <location>
        <begin position="245"/>
        <end position="275"/>
    </location>
</feature>
<keyword evidence="1" id="KW-1133">Transmembrane helix</keyword>
<dbReference type="PANTHER" id="PTHR39556">
    <property type="entry name" value="PROTEIN, PUTATIVE-RELATED"/>
    <property type="match status" value="1"/>
</dbReference>
<feature type="non-terminal residue" evidence="2">
    <location>
        <position position="1"/>
    </location>
</feature>
<reference evidence="2" key="1">
    <citation type="journal article" date="2020" name="mSystems">
        <title>Genome- and Community-Level Interaction Insights into Carbon Utilization and Element Cycling Functions of Hydrothermarchaeota in Hydrothermal Sediment.</title>
        <authorList>
            <person name="Zhou Z."/>
            <person name="Liu Y."/>
            <person name="Xu W."/>
            <person name="Pan J."/>
            <person name="Luo Z.H."/>
            <person name="Li M."/>
        </authorList>
    </citation>
    <scope>NUCLEOTIDE SEQUENCE [LARGE SCALE GENOMIC DNA]</scope>
    <source>
        <strain evidence="2">HyVt-237</strain>
    </source>
</reference>
<dbReference type="EMBL" id="DRBW01000062">
    <property type="protein sequence ID" value="HDM89903.1"/>
    <property type="molecule type" value="Genomic_DNA"/>
</dbReference>
<protein>
    <submittedName>
        <fullName evidence="2">DUF401 family protein</fullName>
    </submittedName>
</protein>
<dbReference type="Proteomes" id="UP000885931">
    <property type="component" value="Unassembled WGS sequence"/>
</dbReference>
<keyword evidence="1" id="KW-0812">Transmembrane</keyword>
<organism evidence="2">
    <name type="scientific">candidate division WOR-3 bacterium</name>
    <dbReference type="NCBI Taxonomy" id="2052148"/>
    <lineage>
        <taxon>Bacteria</taxon>
        <taxon>Bacteria division WOR-3</taxon>
    </lineage>
</organism>
<dbReference type="AlphaFoldDB" id="A0A7C1BDJ9"/>
<dbReference type="Pfam" id="PF04165">
    <property type="entry name" value="DUF401"/>
    <property type="match status" value="1"/>
</dbReference>
<gene>
    <name evidence="2" type="ORF">ENG67_01705</name>
</gene>
<feature type="transmembrane region" description="Helical" evidence="1">
    <location>
        <begin position="46"/>
        <end position="65"/>
    </location>
</feature>
<proteinExistence type="predicted"/>
<evidence type="ECO:0000313" key="2">
    <source>
        <dbReference type="EMBL" id="HDM89903.1"/>
    </source>
</evidence>
<feature type="transmembrane region" description="Helical" evidence="1">
    <location>
        <begin position="319"/>
        <end position="340"/>
    </location>
</feature>
<name>A0A7C1BDJ9_UNCW3</name>